<sequence length="246" mass="26783">MESGFPGLGIAWVNFNSSTKKWQCASINPAGKVTRGLPRNGEAIIYDQIILVKTGPIGDQSGKNETFDFNKVFQFNERKDSPNESYLPDNGKLYNLTLSGKTTIQAPICIASTVNDQFTVPTINAVDGMYTTDESGIVNIDCSGVIENGSIAKFKPISNNGVFSSDNQYFSTSEPSVGISVKYKTNESTTWNATNPEGYVDVPVFNNKATVKLKYTPYIKGGSGNYPLAEDVLFNLMLSNGNNHDI</sequence>
<proteinExistence type="predicted"/>
<accession>A0A1B8HRH3</accession>
<gene>
    <name evidence="1" type="ORF">AYY18_17100</name>
</gene>
<evidence type="ECO:0000313" key="2">
    <source>
        <dbReference type="Proteomes" id="UP000092377"/>
    </source>
</evidence>
<protein>
    <recommendedName>
        <fullName evidence="3">Fimbrial-type adhesion domain-containing protein</fullName>
    </recommendedName>
</protein>
<name>A0A1B8HRH3_9GAMM</name>
<dbReference type="Proteomes" id="UP000092377">
    <property type="component" value="Unassembled WGS sequence"/>
</dbReference>
<keyword evidence="2" id="KW-1185">Reference proteome</keyword>
<evidence type="ECO:0008006" key="3">
    <source>
        <dbReference type="Google" id="ProtNLM"/>
    </source>
</evidence>
<dbReference type="AlphaFoldDB" id="A0A1B8HRH3"/>
<dbReference type="EMBL" id="LZEY01000008">
    <property type="protein sequence ID" value="OBU12236.1"/>
    <property type="molecule type" value="Genomic_DNA"/>
</dbReference>
<reference evidence="2" key="1">
    <citation type="submission" date="2016-06" db="EMBL/GenBank/DDBJ databases">
        <authorList>
            <person name="Butler K."/>
        </authorList>
    </citation>
    <scope>NUCLEOTIDE SEQUENCE [LARGE SCALE GENOMIC DNA]</scope>
    <source>
        <strain evidence="2">GCSL-Mp20</strain>
    </source>
</reference>
<evidence type="ECO:0000313" key="1">
    <source>
        <dbReference type="EMBL" id="OBU12236.1"/>
    </source>
</evidence>
<organism evidence="1 2">
    <name type="scientific">Morganella psychrotolerans</name>
    <dbReference type="NCBI Taxonomy" id="368603"/>
    <lineage>
        <taxon>Bacteria</taxon>
        <taxon>Pseudomonadati</taxon>
        <taxon>Pseudomonadota</taxon>
        <taxon>Gammaproteobacteria</taxon>
        <taxon>Enterobacterales</taxon>
        <taxon>Morganellaceae</taxon>
        <taxon>Morganella</taxon>
    </lineage>
</organism>
<comment type="caution">
    <text evidence="1">The sequence shown here is derived from an EMBL/GenBank/DDBJ whole genome shotgun (WGS) entry which is preliminary data.</text>
</comment>